<dbReference type="Proteomes" id="UP000675920">
    <property type="component" value="Unplaced"/>
</dbReference>
<name>A0A8B6XBB6_9BURK</name>
<sequence>MNVRQMIELLQAFPPDAVVMFEGETGYDAISGITLQPGVQAGMPDEVILHPDMTPD</sequence>
<evidence type="ECO:0000313" key="2">
    <source>
        <dbReference type="RefSeq" id="WP_169732548.1"/>
    </source>
</evidence>
<organism evidence="1 2">
    <name type="scientific">Derxia gummosa DSM 723</name>
    <dbReference type="NCBI Taxonomy" id="1121388"/>
    <lineage>
        <taxon>Bacteria</taxon>
        <taxon>Pseudomonadati</taxon>
        <taxon>Pseudomonadota</taxon>
        <taxon>Betaproteobacteria</taxon>
        <taxon>Burkholderiales</taxon>
        <taxon>Alcaligenaceae</taxon>
        <taxon>Derxia</taxon>
    </lineage>
</organism>
<reference evidence="2" key="1">
    <citation type="submission" date="2025-08" db="UniProtKB">
        <authorList>
            <consortium name="RefSeq"/>
        </authorList>
    </citation>
    <scope>IDENTIFICATION</scope>
</reference>
<protein>
    <submittedName>
        <fullName evidence="2">Uncharacterized protein</fullName>
    </submittedName>
</protein>
<proteinExistence type="predicted"/>
<evidence type="ECO:0000313" key="1">
    <source>
        <dbReference type="Proteomes" id="UP000675920"/>
    </source>
</evidence>
<accession>A0A8B6XBB6</accession>
<dbReference type="AlphaFoldDB" id="A0A8B6XBB6"/>
<dbReference type="RefSeq" id="WP_169732548.1">
    <property type="nucleotide sequence ID" value="NZ_AXWS01000018.1"/>
</dbReference>
<keyword evidence="1" id="KW-1185">Reference proteome</keyword>